<name>A0A7G9Z5I8_9EURY</name>
<dbReference type="EMBL" id="MT631617">
    <property type="protein sequence ID" value="QNO55522.1"/>
    <property type="molecule type" value="Genomic_DNA"/>
</dbReference>
<gene>
    <name evidence="1" type="ORF">IBJMOJJD_00007</name>
</gene>
<dbReference type="AlphaFoldDB" id="A0A7G9Z5I8"/>
<protein>
    <recommendedName>
        <fullName evidence="2">Nucleoside 2-deoxyribosyltransferase</fullName>
    </recommendedName>
</protein>
<evidence type="ECO:0008006" key="2">
    <source>
        <dbReference type="Google" id="ProtNLM"/>
    </source>
</evidence>
<sequence length="137" mass="15795">MFCSKIGGECPHTVVPDNKYVFVMMPFKGFNSIYDAIKQAVAGIEGKEFRCERADDKYTNLSIWCNRICKNIRKAKYIIVDTTRRNPNVFYELGFAHAMYNTKAIIITQNIEEAPFDIAEMNHIVYSEKSCQDCEKS</sequence>
<proteinExistence type="predicted"/>
<organism evidence="1">
    <name type="scientific">Candidatus Methanophaga sp. ANME-1 ERB7</name>
    <dbReference type="NCBI Taxonomy" id="2759913"/>
    <lineage>
        <taxon>Archaea</taxon>
        <taxon>Methanobacteriati</taxon>
        <taxon>Methanobacteriota</taxon>
        <taxon>Stenosarchaea group</taxon>
        <taxon>Methanomicrobia</taxon>
        <taxon>Candidatus Methanophagales</taxon>
        <taxon>Candidatus Methanophagaceae</taxon>
        <taxon>Candidatus Methanophaga</taxon>
    </lineage>
</organism>
<reference evidence="1" key="1">
    <citation type="submission" date="2020-06" db="EMBL/GenBank/DDBJ databases">
        <title>Unique genomic features of the anaerobic methanotrophic archaea.</title>
        <authorList>
            <person name="Chadwick G.L."/>
            <person name="Skennerton C.T."/>
            <person name="Laso-Perez R."/>
            <person name="Leu A.O."/>
            <person name="Speth D.R."/>
            <person name="Yu H."/>
            <person name="Morgan-Lang C."/>
            <person name="Hatzenpichler R."/>
            <person name="Goudeau D."/>
            <person name="Malmstrom R."/>
            <person name="Brazelton W.J."/>
            <person name="Woyke T."/>
            <person name="Hallam S.J."/>
            <person name="Tyson G.W."/>
            <person name="Wegener G."/>
            <person name="Boetius A."/>
            <person name="Orphan V."/>
        </authorList>
    </citation>
    <scope>NUCLEOTIDE SEQUENCE</scope>
</reference>
<accession>A0A7G9Z5I8</accession>
<evidence type="ECO:0000313" key="1">
    <source>
        <dbReference type="EMBL" id="QNO55522.1"/>
    </source>
</evidence>